<keyword evidence="1" id="KW-0472">Membrane</keyword>
<reference evidence="3" key="1">
    <citation type="journal article" date="2019" name="Int. J. Syst. Evol. Microbiol.">
        <title>The Global Catalogue of Microorganisms (GCM) 10K type strain sequencing project: providing services to taxonomists for standard genome sequencing and annotation.</title>
        <authorList>
            <consortium name="The Broad Institute Genomics Platform"/>
            <consortium name="The Broad Institute Genome Sequencing Center for Infectious Disease"/>
            <person name="Wu L."/>
            <person name="Ma J."/>
        </authorList>
    </citation>
    <scope>NUCLEOTIDE SEQUENCE [LARGE SCALE GENOMIC DNA]</scope>
    <source>
        <strain evidence="3">JCM 15395</strain>
    </source>
</reference>
<evidence type="ECO:0000313" key="2">
    <source>
        <dbReference type="EMBL" id="GAA0603343.1"/>
    </source>
</evidence>
<sequence length="118" mass="13636">MILQQFWKNFRLPLLVGAVFGLVGYFLITHYANPHEGALGGSILFGFWMFCFPFGMRIMSTVTEKLNQGTRLRIPLIVLIRMLSTVSISLVFAPIFFVIQIIIMLVQFWKINKEEIVH</sequence>
<feature type="transmembrane region" description="Helical" evidence="1">
    <location>
        <begin position="38"/>
        <end position="56"/>
    </location>
</feature>
<dbReference type="EMBL" id="BAAADS010000015">
    <property type="protein sequence ID" value="GAA0603343.1"/>
    <property type="molecule type" value="Genomic_DNA"/>
</dbReference>
<keyword evidence="1" id="KW-0812">Transmembrane</keyword>
<evidence type="ECO:0008006" key="4">
    <source>
        <dbReference type="Google" id="ProtNLM"/>
    </source>
</evidence>
<evidence type="ECO:0000313" key="3">
    <source>
        <dbReference type="Proteomes" id="UP001500866"/>
    </source>
</evidence>
<dbReference type="RefSeq" id="WP_343812690.1">
    <property type="nucleotide sequence ID" value="NZ_BAAADS010000015.1"/>
</dbReference>
<keyword evidence="1" id="KW-1133">Transmembrane helix</keyword>
<accession>A0ABP3R9P8</accession>
<feature type="transmembrane region" description="Helical" evidence="1">
    <location>
        <begin position="12"/>
        <end position="32"/>
    </location>
</feature>
<name>A0ABP3R9P8_9BACI</name>
<keyword evidence="3" id="KW-1185">Reference proteome</keyword>
<proteinExistence type="predicted"/>
<protein>
    <recommendedName>
        <fullName evidence="4">ATP synthase subunit I</fullName>
    </recommendedName>
</protein>
<comment type="caution">
    <text evidence="2">The sequence shown here is derived from an EMBL/GenBank/DDBJ whole genome shotgun (WGS) entry which is preliminary data.</text>
</comment>
<evidence type="ECO:0000256" key="1">
    <source>
        <dbReference type="SAM" id="Phobius"/>
    </source>
</evidence>
<organism evidence="2 3">
    <name type="scientific">Virgibacillus siamensis</name>
    <dbReference type="NCBI Taxonomy" id="480071"/>
    <lineage>
        <taxon>Bacteria</taxon>
        <taxon>Bacillati</taxon>
        <taxon>Bacillota</taxon>
        <taxon>Bacilli</taxon>
        <taxon>Bacillales</taxon>
        <taxon>Bacillaceae</taxon>
        <taxon>Virgibacillus</taxon>
    </lineage>
</organism>
<gene>
    <name evidence="2" type="ORF">GCM10009001_20380</name>
</gene>
<dbReference type="Proteomes" id="UP001500866">
    <property type="component" value="Unassembled WGS sequence"/>
</dbReference>
<feature type="transmembrane region" description="Helical" evidence="1">
    <location>
        <begin position="76"/>
        <end position="109"/>
    </location>
</feature>